<evidence type="ECO:0000313" key="6">
    <source>
        <dbReference type="EMBL" id="SPR00613.1"/>
    </source>
</evidence>
<organism evidence="5 7">
    <name type="scientific">Plasmodiophora brassicae</name>
    <name type="common">Clubroot disease agent</name>
    <dbReference type="NCBI Taxonomy" id="37360"/>
    <lineage>
        <taxon>Eukaryota</taxon>
        <taxon>Sar</taxon>
        <taxon>Rhizaria</taxon>
        <taxon>Endomyxa</taxon>
        <taxon>Phytomyxea</taxon>
        <taxon>Plasmodiophorida</taxon>
        <taxon>Plasmodiophoridae</taxon>
        <taxon>Plasmodiophora</taxon>
    </lineage>
</organism>
<keyword evidence="6" id="KW-0496">Mitochondrion</keyword>
<geneLocation type="mitochondrion" evidence="6"/>
<keyword evidence="7" id="KW-1185">Reference proteome</keyword>
<dbReference type="PROSITE" id="PS50088">
    <property type="entry name" value="ANK_REPEAT"/>
    <property type="match status" value="1"/>
</dbReference>
<feature type="chain" id="PRO_5035990757" evidence="4">
    <location>
        <begin position="34"/>
        <end position="464"/>
    </location>
</feature>
<evidence type="ECO:0000256" key="3">
    <source>
        <dbReference type="PROSITE-ProRule" id="PRU00023"/>
    </source>
</evidence>
<dbReference type="InterPro" id="IPR002110">
    <property type="entry name" value="Ankyrin_rpt"/>
</dbReference>
<feature type="signal peptide" evidence="4">
    <location>
        <begin position="1"/>
        <end position="33"/>
    </location>
</feature>
<reference evidence="5 7" key="1">
    <citation type="submission" date="2015-02" db="EMBL/GenBank/DDBJ databases">
        <authorList>
            <person name="Chooi Y.-H."/>
        </authorList>
    </citation>
    <scope>NUCLEOTIDE SEQUENCE [LARGE SCALE GENOMIC DNA]</scope>
    <source>
        <strain evidence="5">E3</strain>
    </source>
</reference>
<dbReference type="Pfam" id="PF12796">
    <property type="entry name" value="Ank_2"/>
    <property type="match status" value="2"/>
</dbReference>
<name>A0A0G4IU47_PLABS</name>
<feature type="repeat" description="ANK" evidence="3">
    <location>
        <begin position="170"/>
        <end position="203"/>
    </location>
</feature>
<dbReference type="Proteomes" id="UP000039324">
    <property type="component" value="Unassembled WGS sequence"/>
</dbReference>
<dbReference type="STRING" id="37360.A0A0G4IU47"/>
<evidence type="ECO:0000313" key="8">
    <source>
        <dbReference type="Proteomes" id="UP000290189"/>
    </source>
</evidence>
<dbReference type="EMBL" id="OVEO01000014">
    <property type="protein sequence ID" value="SPR00613.1"/>
    <property type="molecule type" value="Genomic_DNA"/>
</dbReference>
<dbReference type="AlphaFoldDB" id="A0A0G4IU47"/>
<dbReference type="InterPro" id="IPR036770">
    <property type="entry name" value="Ankyrin_rpt-contain_sf"/>
</dbReference>
<evidence type="ECO:0000256" key="4">
    <source>
        <dbReference type="SAM" id="SignalP"/>
    </source>
</evidence>
<dbReference type="PANTHER" id="PTHR24198">
    <property type="entry name" value="ANKYRIN REPEAT AND PROTEIN KINASE DOMAIN-CONTAINING PROTEIN"/>
    <property type="match status" value="1"/>
</dbReference>
<proteinExistence type="predicted"/>
<gene>
    <name evidence="5" type="ORF">PBRA_006871</name>
    <name evidence="6" type="ORF">PLBR_LOCUS7828</name>
</gene>
<evidence type="ECO:0000313" key="5">
    <source>
        <dbReference type="EMBL" id="CEO98757.1"/>
    </source>
</evidence>
<dbReference type="EMBL" id="CDSF01000087">
    <property type="protein sequence ID" value="CEO98757.1"/>
    <property type="molecule type" value="Genomic_DNA"/>
</dbReference>
<evidence type="ECO:0000313" key="7">
    <source>
        <dbReference type="Proteomes" id="UP000039324"/>
    </source>
</evidence>
<dbReference type="SMART" id="SM00248">
    <property type="entry name" value="ANK"/>
    <property type="match status" value="7"/>
</dbReference>
<dbReference type="Gene3D" id="1.25.40.20">
    <property type="entry name" value="Ankyrin repeat-containing domain"/>
    <property type="match status" value="2"/>
</dbReference>
<keyword evidence="4" id="KW-0732">Signal</keyword>
<reference evidence="6 8" key="2">
    <citation type="submission" date="2018-03" db="EMBL/GenBank/DDBJ databases">
        <authorList>
            <person name="Fogelqvist J."/>
        </authorList>
    </citation>
    <scope>NUCLEOTIDE SEQUENCE [LARGE SCALE GENOMIC DNA]</scope>
</reference>
<dbReference type="PROSITE" id="PS50297">
    <property type="entry name" value="ANK_REP_REGION"/>
    <property type="match status" value="1"/>
</dbReference>
<dbReference type="PANTHER" id="PTHR24198:SF165">
    <property type="entry name" value="ANKYRIN REPEAT-CONTAINING PROTEIN-RELATED"/>
    <property type="match status" value="1"/>
</dbReference>
<accession>A0A0G4IU47</accession>
<keyword evidence="1" id="KW-0677">Repeat</keyword>
<dbReference type="Proteomes" id="UP000290189">
    <property type="component" value="Unassembled WGS sequence"/>
</dbReference>
<dbReference type="Pfam" id="PF00023">
    <property type="entry name" value="Ank"/>
    <property type="match status" value="1"/>
</dbReference>
<evidence type="ECO:0000256" key="1">
    <source>
        <dbReference type="ARBA" id="ARBA00022737"/>
    </source>
</evidence>
<dbReference type="SUPFAM" id="SSF48403">
    <property type="entry name" value="Ankyrin repeat"/>
    <property type="match status" value="2"/>
</dbReference>
<sequence>MSISNLIRPSGTTATSLILVTGLFAGILHVAMASPPHGTNDDSAATCPGDTDGHPAFAASDINSWDVIAAMSCGRSTQGSAQQAVDRAPGMVRLMQTARTATERRAIADKLREHLLTCSGRPVAIGSLICRARWHDRQSLLHWAAFHGEKDIAEFVLSAPGVAVNARGASRRTPLHLAAHQGNCDIVELLMTTPGIDFNPRDKDRRLPLHLAVMNEKHKVVKILVRDAGLVNINGLDSNGKTPLECAIEGWNAWPSDTGLRIVQDLLKAGCLLGTKDYTVLYWAVNNNHSRIATKLLKKQWIDVNAGGQRMPSPLYQAVETQNSDMVRLLLKHRKIDPNRDNPLLLAVETESYDMINMLLKHWQIDVHRGILKAVKNGAPEIAELLINKCPMLDVTSQAFRNALVIAKRQQYADLISLMEELGARPCGRLERSVSSTRAALQELYPLSVASLHSVLGSMHIRKR</sequence>
<dbReference type="OrthoDB" id="194358at2759"/>
<keyword evidence="2 3" id="KW-0040">ANK repeat</keyword>
<protein>
    <submittedName>
        <fullName evidence="5">Uncharacterized protein</fullName>
    </submittedName>
</protein>
<evidence type="ECO:0000256" key="2">
    <source>
        <dbReference type="ARBA" id="ARBA00023043"/>
    </source>
</evidence>